<reference evidence="1 2" key="1">
    <citation type="submission" date="2020-01" db="EMBL/GenBank/DDBJ databases">
        <title>Natronorubrum sp. JWXQ-INN 674 isolated from Inner Mongolia Autonomous Region of China.</title>
        <authorList>
            <person name="Xue Q."/>
        </authorList>
    </citation>
    <scope>NUCLEOTIDE SEQUENCE [LARGE SCALE GENOMIC DNA]</scope>
    <source>
        <strain evidence="1 2">JWXQ-INN-674</strain>
    </source>
</reference>
<dbReference type="EMBL" id="WUYX01000069">
    <property type="protein sequence ID" value="MXV64024.1"/>
    <property type="molecule type" value="Genomic_DNA"/>
</dbReference>
<comment type="caution">
    <text evidence="1">The sequence shown here is derived from an EMBL/GenBank/DDBJ whole genome shotgun (WGS) entry which is preliminary data.</text>
</comment>
<keyword evidence="2" id="KW-1185">Reference proteome</keyword>
<dbReference type="AlphaFoldDB" id="A0A6B0VRF9"/>
<evidence type="ECO:0000313" key="1">
    <source>
        <dbReference type="EMBL" id="MXV64024.1"/>
    </source>
</evidence>
<accession>A0A6B0VRF9</accession>
<evidence type="ECO:0000313" key="2">
    <source>
        <dbReference type="Proteomes" id="UP000434101"/>
    </source>
</evidence>
<dbReference type="OrthoDB" id="174464at2157"/>
<protein>
    <submittedName>
        <fullName evidence="1">Uncharacterized protein</fullName>
    </submittedName>
</protein>
<dbReference type="RefSeq" id="WP_160066957.1">
    <property type="nucleotide sequence ID" value="NZ_WUYX01000069.1"/>
</dbReference>
<proteinExistence type="predicted"/>
<organism evidence="1 2">
    <name type="scientific">Natronorubrum halalkaliphilum</name>
    <dbReference type="NCBI Taxonomy" id="2691917"/>
    <lineage>
        <taxon>Archaea</taxon>
        <taxon>Methanobacteriati</taxon>
        <taxon>Methanobacteriota</taxon>
        <taxon>Stenosarchaea group</taxon>
        <taxon>Halobacteria</taxon>
        <taxon>Halobacteriales</taxon>
        <taxon>Natrialbaceae</taxon>
        <taxon>Natronorubrum</taxon>
    </lineage>
</organism>
<sequence>MVDDTPDRNPIVSEGRYAIVDAGESEAVDFWLVADGEDDASDAEHRVPLERTEIDDAYAVLSRLRAELTDADDGRDSVELSCHSCGKTWTYTGSDEHVACPNCETEVPIEGVGP</sequence>
<name>A0A6B0VRF9_9EURY</name>
<gene>
    <name evidence="1" type="ORF">GS429_18535</name>
</gene>
<dbReference type="Proteomes" id="UP000434101">
    <property type="component" value="Unassembled WGS sequence"/>
</dbReference>